<reference evidence="2 3" key="1">
    <citation type="submission" date="2015-01" db="EMBL/GenBank/DDBJ databases">
        <title>Evolution of Trichinella species and genotypes.</title>
        <authorList>
            <person name="Korhonen P.K."/>
            <person name="Edoardo P."/>
            <person name="Giuseppe L.R."/>
            <person name="Gasser R.B."/>
        </authorList>
    </citation>
    <scope>NUCLEOTIDE SEQUENCE [LARGE SCALE GENOMIC DNA]</scope>
    <source>
        <strain evidence="2">ISS37</strain>
    </source>
</reference>
<dbReference type="EMBL" id="JYDL01000312">
    <property type="protein sequence ID" value="KRX12628.1"/>
    <property type="molecule type" value="Genomic_DNA"/>
</dbReference>
<evidence type="ECO:0000313" key="1">
    <source>
        <dbReference type="EMBL" id="KRX12609.1"/>
    </source>
</evidence>
<dbReference type="EMBL" id="JYDL01000316">
    <property type="protein sequence ID" value="KRX12609.1"/>
    <property type="molecule type" value="Genomic_DNA"/>
</dbReference>
<name>A0A0V0RDP9_9BILA</name>
<dbReference type="Proteomes" id="UP000054630">
    <property type="component" value="Unassembled WGS sequence"/>
</dbReference>
<comment type="caution">
    <text evidence="2">The sequence shown here is derived from an EMBL/GenBank/DDBJ whole genome shotgun (WGS) entry which is preliminary data.</text>
</comment>
<keyword evidence="3" id="KW-1185">Reference proteome</keyword>
<dbReference type="OrthoDB" id="5915619at2759"/>
<evidence type="ECO:0000313" key="2">
    <source>
        <dbReference type="EMBL" id="KRX12628.1"/>
    </source>
</evidence>
<accession>A0A0V0RDP9</accession>
<sequence length="178" mass="19643">MSRGSWSSQSRPFNQSDWNSFLARIVKGAKQPNGSNNRDARLSNCLLESCRSGWISGMGMNVRWSLCRFQCKPSVFHSRSSSAGDTSSGGRSINASGSLLAHFLRTKPPVFISSVNLWTRCRASSTPSQLVARSSTYISDNTLSVSASMFPRRCAWCLTTCMARNGEHVRPNPTRVSR</sequence>
<evidence type="ECO:0000313" key="3">
    <source>
        <dbReference type="Proteomes" id="UP000054630"/>
    </source>
</evidence>
<protein>
    <submittedName>
        <fullName evidence="2">Uncharacterized protein</fullName>
    </submittedName>
</protein>
<organism evidence="2 3">
    <name type="scientific">Trichinella nelsoni</name>
    <dbReference type="NCBI Taxonomy" id="6336"/>
    <lineage>
        <taxon>Eukaryota</taxon>
        <taxon>Metazoa</taxon>
        <taxon>Ecdysozoa</taxon>
        <taxon>Nematoda</taxon>
        <taxon>Enoplea</taxon>
        <taxon>Dorylaimia</taxon>
        <taxon>Trichinellida</taxon>
        <taxon>Trichinellidae</taxon>
        <taxon>Trichinella</taxon>
    </lineage>
</organism>
<proteinExistence type="predicted"/>
<gene>
    <name evidence="2" type="ORF">T07_1103</name>
    <name evidence="1" type="ORF">T07_6121</name>
</gene>
<dbReference type="AlphaFoldDB" id="A0A0V0RDP9"/>